<evidence type="ECO:0000256" key="1">
    <source>
        <dbReference type="ARBA" id="ARBA00001947"/>
    </source>
</evidence>
<dbReference type="KEGG" id="fpp:FPB0191_02193"/>
<proteinExistence type="inferred from homology"/>
<comment type="cofactor">
    <cofactor evidence="1">
        <name>Zn(2+)</name>
        <dbReference type="ChEBI" id="CHEBI:29105"/>
    </cofactor>
</comment>
<keyword evidence="3" id="KW-0479">Metal-binding</keyword>
<evidence type="ECO:0000256" key="3">
    <source>
        <dbReference type="ARBA" id="ARBA00022723"/>
    </source>
</evidence>
<evidence type="ECO:0000259" key="6">
    <source>
        <dbReference type="SMART" id="SM00849"/>
    </source>
</evidence>
<reference evidence="7 8" key="1">
    <citation type="journal article" date="2014" name="Appl. Environ. Microbiol.">
        <title>Gut symbionts from distinct hosts exhibit genotoxic activity via divergent colibactin biosynthetic pathways.</title>
        <authorList>
            <person name="Engel P."/>
            <person name="Vizcaino M.I."/>
            <person name="Crawford J.M."/>
        </authorList>
    </citation>
    <scope>NUCLEOTIDE SEQUENCE [LARGE SCALE GENOMIC DNA]</scope>
    <source>
        <strain evidence="7 8">PEB0191</strain>
    </source>
</reference>
<dbReference type="GO" id="GO:0016787">
    <property type="term" value="F:hydrolase activity"/>
    <property type="evidence" value="ECO:0007669"/>
    <property type="project" value="UniProtKB-KW"/>
</dbReference>
<sequence>MAKIIPFKAGYCTHIACMAMRGAGFNVCQFPARAWLIEVDGYRWLWDTGYADYFKQYTQKGIFKLYQKTTPVYLNQGESLKEQFNVLGIDLASIQHVIISHFHGDHIAGLRDFTHSRFICSQLGWQTVKPLRGFFALKQGFVPSLIPTDFEQRVSFIEQFERCTLAPELSPFTYGYILPNSKKQVILVPLPGHAAGHIGAFILTDNGWTLLASDAAWVKANYKELKKPSRLANLIMSDSQAYYSTLNQLHQLSYHPDVTIYLSHEGEE</sequence>
<dbReference type="RefSeq" id="WP_039106085.1">
    <property type="nucleotide sequence ID" value="NZ_CAMPDX010000070.1"/>
</dbReference>
<dbReference type="CDD" id="cd07730">
    <property type="entry name" value="metallo-hydrolase-like_MBL-fold"/>
    <property type="match status" value="1"/>
</dbReference>
<dbReference type="InterPro" id="IPR001279">
    <property type="entry name" value="Metallo-B-lactamas"/>
</dbReference>
<dbReference type="InterPro" id="IPR051013">
    <property type="entry name" value="MBL_superfamily_lactonases"/>
</dbReference>
<dbReference type="OrthoDB" id="5443440at2"/>
<keyword evidence="8" id="KW-1185">Reference proteome</keyword>
<organism evidence="7 8">
    <name type="scientific">Frischella perrara</name>
    <dbReference type="NCBI Taxonomy" id="1267021"/>
    <lineage>
        <taxon>Bacteria</taxon>
        <taxon>Pseudomonadati</taxon>
        <taxon>Pseudomonadota</taxon>
        <taxon>Gammaproteobacteria</taxon>
        <taxon>Orbales</taxon>
        <taxon>Orbaceae</taxon>
        <taxon>Frischella</taxon>
    </lineage>
</organism>
<dbReference type="STRING" id="1267021.FPB0191_02193"/>
<dbReference type="Pfam" id="PF00753">
    <property type="entry name" value="Lactamase_B"/>
    <property type="match status" value="1"/>
</dbReference>
<dbReference type="InterPro" id="IPR036866">
    <property type="entry name" value="RibonucZ/Hydroxyglut_hydro"/>
</dbReference>
<evidence type="ECO:0000256" key="2">
    <source>
        <dbReference type="ARBA" id="ARBA00007749"/>
    </source>
</evidence>
<dbReference type="EMBL" id="CP009056">
    <property type="protein sequence ID" value="AJA45997.1"/>
    <property type="molecule type" value="Genomic_DNA"/>
</dbReference>
<comment type="similarity">
    <text evidence="2">Belongs to the metallo-beta-lactamase superfamily.</text>
</comment>
<evidence type="ECO:0000256" key="5">
    <source>
        <dbReference type="ARBA" id="ARBA00022833"/>
    </source>
</evidence>
<evidence type="ECO:0000313" key="7">
    <source>
        <dbReference type="EMBL" id="AJA45997.1"/>
    </source>
</evidence>
<dbReference type="PANTHER" id="PTHR42978:SF2">
    <property type="entry name" value="102 KBASES UNSTABLE REGION: FROM 1 TO 119443"/>
    <property type="match status" value="1"/>
</dbReference>
<evidence type="ECO:0000256" key="4">
    <source>
        <dbReference type="ARBA" id="ARBA00022801"/>
    </source>
</evidence>
<feature type="domain" description="Metallo-beta-lactamase" evidence="6">
    <location>
        <begin position="31"/>
        <end position="264"/>
    </location>
</feature>
<dbReference type="AlphaFoldDB" id="A0A0A7S579"/>
<dbReference type="Proteomes" id="UP000030901">
    <property type="component" value="Chromosome"/>
</dbReference>
<keyword evidence="5" id="KW-0862">Zinc</keyword>
<dbReference type="HOGENOM" id="CLU_030571_3_4_6"/>
<name>A0A0A7S579_FRIPE</name>
<protein>
    <submittedName>
        <fullName evidence="7">Zn-dependent hydrolase or glyoxylase</fullName>
    </submittedName>
</protein>
<dbReference type="PANTHER" id="PTHR42978">
    <property type="entry name" value="QUORUM-QUENCHING LACTONASE YTNP-RELATED-RELATED"/>
    <property type="match status" value="1"/>
</dbReference>
<dbReference type="Gene3D" id="3.60.15.10">
    <property type="entry name" value="Ribonuclease Z/Hydroxyacylglutathione hydrolase-like"/>
    <property type="match status" value="1"/>
</dbReference>
<dbReference type="SMART" id="SM00849">
    <property type="entry name" value="Lactamase_B"/>
    <property type="match status" value="1"/>
</dbReference>
<dbReference type="GO" id="GO:0046872">
    <property type="term" value="F:metal ion binding"/>
    <property type="evidence" value="ECO:0007669"/>
    <property type="project" value="UniProtKB-KW"/>
</dbReference>
<accession>A0A0A7S579</accession>
<keyword evidence="4 7" id="KW-0378">Hydrolase</keyword>
<gene>
    <name evidence="7" type="ORF">FPB0191_02193</name>
</gene>
<evidence type="ECO:0000313" key="8">
    <source>
        <dbReference type="Proteomes" id="UP000030901"/>
    </source>
</evidence>
<dbReference type="SUPFAM" id="SSF56281">
    <property type="entry name" value="Metallo-hydrolase/oxidoreductase"/>
    <property type="match status" value="1"/>
</dbReference>